<keyword evidence="3 5" id="KW-0560">Oxidoreductase</keyword>
<evidence type="ECO:0000313" key="6">
    <source>
        <dbReference type="Proteomes" id="UP001596310"/>
    </source>
</evidence>
<name>A0ABW1UN76_9LACO</name>
<dbReference type="PROSITE" id="PS00798">
    <property type="entry name" value="ALDOKETO_REDUCTASE_1"/>
    <property type="match status" value="1"/>
</dbReference>
<dbReference type="SUPFAM" id="SSF51430">
    <property type="entry name" value="NAD(P)-linked oxidoreductase"/>
    <property type="match status" value="1"/>
</dbReference>
<dbReference type="InterPro" id="IPR036812">
    <property type="entry name" value="NAD(P)_OxRdtase_dom_sf"/>
</dbReference>
<proteinExistence type="inferred from homology"/>
<dbReference type="GO" id="GO:0016491">
    <property type="term" value="F:oxidoreductase activity"/>
    <property type="evidence" value="ECO:0007669"/>
    <property type="project" value="UniProtKB-KW"/>
</dbReference>
<reference evidence="6" key="1">
    <citation type="journal article" date="2019" name="Int. J. Syst. Evol. Microbiol.">
        <title>The Global Catalogue of Microorganisms (GCM) 10K type strain sequencing project: providing services to taxonomists for standard genome sequencing and annotation.</title>
        <authorList>
            <consortium name="The Broad Institute Genomics Platform"/>
            <consortium name="The Broad Institute Genome Sequencing Center for Infectious Disease"/>
            <person name="Wu L."/>
            <person name="Ma J."/>
        </authorList>
    </citation>
    <scope>NUCLEOTIDE SEQUENCE [LARGE SCALE GENOMIC DNA]</scope>
    <source>
        <strain evidence="6">CCM 8897</strain>
    </source>
</reference>
<dbReference type="PIRSF" id="PIRSF000097">
    <property type="entry name" value="AKR"/>
    <property type="match status" value="1"/>
</dbReference>
<evidence type="ECO:0000256" key="2">
    <source>
        <dbReference type="ARBA" id="ARBA00022857"/>
    </source>
</evidence>
<keyword evidence="6" id="KW-1185">Reference proteome</keyword>
<evidence type="ECO:0000256" key="1">
    <source>
        <dbReference type="ARBA" id="ARBA00007905"/>
    </source>
</evidence>
<dbReference type="PANTHER" id="PTHR43827">
    <property type="entry name" value="2,5-DIKETO-D-GLUCONIC ACID REDUCTASE"/>
    <property type="match status" value="1"/>
</dbReference>
<dbReference type="InterPro" id="IPR023210">
    <property type="entry name" value="NADP_OxRdtase_dom"/>
</dbReference>
<accession>A0ABW1UN76</accession>
<dbReference type="PANTHER" id="PTHR43827:SF3">
    <property type="entry name" value="NADP-DEPENDENT OXIDOREDUCTASE DOMAIN-CONTAINING PROTEIN"/>
    <property type="match status" value="1"/>
</dbReference>
<dbReference type="EMBL" id="JBHSSM010000015">
    <property type="protein sequence ID" value="MFC6315146.1"/>
    <property type="molecule type" value="Genomic_DNA"/>
</dbReference>
<feature type="domain" description="NADP-dependent oxidoreductase" evidence="4">
    <location>
        <begin position="199"/>
        <end position="258"/>
    </location>
</feature>
<gene>
    <name evidence="5" type="ORF">ACFQHW_06110</name>
</gene>
<dbReference type="CDD" id="cd19133">
    <property type="entry name" value="AKR_AKR5F1"/>
    <property type="match status" value="1"/>
</dbReference>
<dbReference type="Gene3D" id="3.20.20.100">
    <property type="entry name" value="NADP-dependent oxidoreductase domain"/>
    <property type="match status" value="1"/>
</dbReference>
<evidence type="ECO:0000256" key="3">
    <source>
        <dbReference type="ARBA" id="ARBA00023002"/>
    </source>
</evidence>
<keyword evidence="2" id="KW-0521">NADP</keyword>
<dbReference type="EC" id="1.1.1.-" evidence="5"/>
<organism evidence="5 6">
    <name type="scientific">Lapidilactobacillus achengensis</name>
    <dbReference type="NCBI Taxonomy" id="2486000"/>
    <lineage>
        <taxon>Bacteria</taxon>
        <taxon>Bacillati</taxon>
        <taxon>Bacillota</taxon>
        <taxon>Bacilli</taxon>
        <taxon>Lactobacillales</taxon>
        <taxon>Lactobacillaceae</taxon>
        <taxon>Lapidilactobacillus</taxon>
    </lineage>
</organism>
<dbReference type="InterPro" id="IPR018170">
    <property type="entry name" value="Aldo/ket_reductase_CS"/>
</dbReference>
<dbReference type="RefSeq" id="WP_125596301.1">
    <property type="nucleotide sequence ID" value="NZ_JBHSSM010000015.1"/>
</dbReference>
<dbReference type="InterPro" id="IPR020471">
    <property type="entry name" value="AKR"/>
</dbReference>
<sequence>MEYQTLNNGLQIPKLGLGVFQIWNPQECQEIVEQALACGYRAIDTAAVYYNEAAVGQALRTSGVPRKEITLTSKLWLTDASYEGAKRAFARSTERLGTDYLDVFLIHQPYGDYFGAWRAMGELYQTGQVKAIGVSNFSAGRLTDLILAAKIPPAINQIELHPYRQAHLQRQAGELADVITEAWSPFHQGRDGIFQDLVLHKIAAAHQKTVAQVILRWQTQQGLITIPKSVHLERMQENLAIFDFRLSSAEMAAIAELDQVPDSNGPDESTELVQRLHQINPDQPRTD</sequence>
<comment type="similarity">
    <text evidence="1">Belongs to the aldo/keto reductase family.</text>
</comment>
<dbReference type="PROSITE" id="PS00063">
    <property type="entry name" value="ALDOKETO_REDUCTASE_3"/>
    <property type="match status" value="1"/>
</dbReference>
<protein>
    <submittedName>
        <fullName evidence="5">Aldo/keto reductase</fullName>
        <ecNumber evidence="5">1.1.1.-</ecNumber>
    </submittedName>
</protein>
<dbReference type="Pfam" id="PF00248">
    <property type="entry name" value="Aldo_ket_red"/>
    <property type="match status" value="2"/>
</dbReference>
<evidence type="ECO:0000259" key="4">
    <source>
        <dbReference type="Pfam" id="PF00248"/>
    </source>
</evidence>
<comment type="caution">
    <text evidence="5">The sequence shown here is derived from an EMBL/GenBank/DDBJ whole genome shotgun (WGS) entry which is preliminary data.</text>
</comment>
<dbReference type="PRINTS" id="PR00069">
    <property type="entry name" value="ALDKETRDTASE"/>
</dbReference>
<dbReference type="PROSITE" id="PS00062">
    <property type="entry name" value="ALDOKETO_REDUCTASE_2"/>
    <property type="match status" value="1"/>
</dbReference>
<evidence type="ECO:0000313" key="5">
    <source>
        <dbReference type="EMBL" id="MFC6315146.1"/>
    </source>
</evidence>
<dbReference type="Proteomes" id="UP001596310">
    <property type="component" value="Unassembled WGS sequence"/>
</dbReference>
<feature type="domain" description="NADP-dependent oxidoreductase" evidence="4">
    <location>
        <begin position="15"/>
        <end position="189"/>
    </location>
</feature>